<evidence type="ECO:0000313" key="3">
    <source>
        <dbReference type="Proteomes" id="UP000624279"/>
    </source>
</evidence>
<sequence length="124" mass="13705">MNFKAIFIALFLVTNISSAGQAPQSTRAEIDALFKQLQVSGCQFNRNGTWYSGTEAQSHLTKKLEYFENKNMIKSTEDFIMHAASTSSTSGKAYQVKCGNSPATESKVWLLDQLKVLRSSGISK</sequence>
<name>A0ABR6YDR3_9BURK</name>
<protein>
    <submittedName>
        <fullName evidence="2">DUF5329 domain-containing protein</fullName>
    </submittedName>
</protein>
<keyword evidence="1" id="KW-0732">Signal</keyword>
<dbReference type="Pfam" id="PF17263">
    <property type="entry name" value="DUF5329"/>
    <property type="match status" value="1"/>
</dbReference>
<gene>
    <name evidence="2" type="ORF">H8K55_14005</name>
</gene>
<dbReference type="RefSeq" id="WP_186942678.1">
    <property type="nucleotide sequence ID" value="NZ_JACOGA010000012.1"/>
</dbReference>
<dbReference type="InterPro" id="IPR035242">
    <property type="entry name" value="DUF5329"/>
</dbReference>
<evidence type="ECO:0000256" key="1">
    <source>
        <dbReference type="SAM" id="SignalP"/>
    </source>
</evidence>
<reference evidence="2 3" key="1">
    <citation type="submission" date="2020-08" db="EMBL/GenBank/DDBJ databases">
        <title>Novel species isolated from subtropical streams in China.</title>
        <authorList>
            <person name="Lu H."/>
        </authorList>
    </citation>
    <scope>NUCLEOTIDE SEQUENCE [LARGE SCALE GENOMIC DNA]</scope>
    <source>
        <strain evidence="2 3">LX15W</strain>
    </source>
</reference>
<evidence type="ECO:0000313" key="2">
    <source>
        <dbReference type="EMBL" id="MBC3874700.1"/>
    </source>
</evidence>
<feature type="signal peptide" evidence="1">
    <location>
        <begin position="1"/>
        <end position="19"/>
    </location>
</feature>
<comment type="caution">
    <text evidence="2">The sequence shown here is derived from an EMBL/GenBank/DDBJ whole genome shotgun (WGS) entry which is preliminary data.</text>
</comment>
<organism evidence="2 3">
    <name type="scientific">Undibacterium flavidum</name>
    <dbReference type="NCBI Taxonomy" id="2762297"/>
    <lineage>
        <taxon>Bacteria</taxon>
        <taxon>Pseudomonadati</taxon>
        <taxon>Pseudomonadota</taxon>
        <taxon>Betaproteobacteria</taxon>
        <taxon>Burkholderiales</taxon>
        <taxon>Oxalobacteraceae</taxon>
        <taxon>Undibacterium</taxon>
    </lineage>
</organism>
<proteinExistence type="predicted"/>
<accession>A0ABR6YDR3</accession>
<dbReference type="Proteomes" id="UP000624279">
    <property type="component" value="Unassembled WGS sequence"/>
</dbReference>
<keyword evidence="3" id="KW-1185">Reference proteome</keyword>
<feature type="chain" id="PRO_5046856193" evidence="1">
    <location>
        <begin position="20"/>
        <end position="124"/>
    </location>
</feature>
<dbReference type="EMBL" id="JACOGA010000012">
    <property type="protein sequence ID" value="MBC3874700.1"/>
    <property type="molecule type" value="Genomic_DNA"/>
</dbReference>